<dbReference type="HOGENOM" id="CLU_2268215_0_0_1"/>
<organism evidence="2 3">
    <name type="scientific">Oryza rufipogon</name>
    <name type="common">Brownbeard rice</name>
    <name type="synonym">Asian wild rice</name>
    <dbReference type="NCBI Taxonomy" id="4529"/>
    <lineage>
        <taxon>Eukaryota</taxon>
        <taxon>Viridiplantae</taxon>
        <taxon>Streptophyta</taxon>
        <taxon>Embryophyta</taxon>
        <taxon>Tracheophyta</taxon>
        <taxon>Spermatophyta</taxon>
        <taxon>Magnoliopsida</taxon>
        <taxon>Liliopsida</taxon>
        <taxon>Poales</taxon>
        <taxon>Poaceae</taxon>
        <taxon>BOP clade</taxon>
        <taxon>Oryzoideae</taxon>
        <taxon>Oryzeae</taxon>
        <taxon>Oryzinae</taxon>
        <taxon>Oryza</taxon>
    </lineage>
</organism>
<protein>
    <submittedName>
        <fullName evidence="2">Uncharacterized protein</fullName>
    </submittedName>
</protein>
<dbReference type="AlphaFoldDB" id="A0A0E0QUK3"/>
<name>A0A0E0QUK3_ORYRU</name>
<proteinExistence type="predicted"/>
<keyword evidence="3" id="KW-1185">Reference proteome</keyword>
<feature type="compositionally biased region" description="Basic and acidic residues" evidence="1">
    <location>
        <begin position="27"/>
        <end position="42"/>
    </location>
</feature>
<reference evidence="3" key="1">
    <citation type="submission" date="2013-06" db="EMBL/GenBank/DDBJ databases">
        <authorList>
            <person name="Zhao Q."/>
        </authorList>
    </citation>
    <scope>NUCLEOTIDE SEQUENCE</scope>
    <source>
        <strain evidence="3">cv. W1943</strain>
    </source>
</reference>
<evidence type="ECO:0000313" key="3">
    <source>
        <dbReference type="Proteomes" id="UP000008022"/>
    </source>
</evidence>
<feature type="region of interest" description="Disordered" evidence="1">
    <location>
        <begin position="1"/>
        <end position="52"/>
    </location>
</feature>
<evidence type="ECO:0000256" key="1">
    <source>
        <dbReference type="SAM" id="MobiDB-lite"/>
    </source>
</evidence>
<evidence type="ECO:0000313" key="2">
    <source>
        <dbReference type="EnsemblPlants" id="ORUFI09G19830.1"/>
    </source>
</evidence>
<accession>A0A0E0QUK3</accession>
<dbReference type="Gramene" id="ORUFI09G19830.1">
    <property type="protein sequence ID" value="ORUFI09G19830.1"/>
    <property type="gene ID" value="ORUFI09G19830"/>
</dbReference>
<dbReference type="STRING" id="4529.A0A0E0QUK3"/>
<dbReference type="EnsemblPlants" id="ORUFI09G19830.1">
    <property type="protein sequence ID" value="ORUFI09G19830.1"/>
    <property type="gene ID" value="ORUFI09G19830"/>
</dbReference>
<dbReference type="Proteomes" id="UP000008022">
    <property type="component" value="Unassembled WGS sequence"/>
</dbReference>
<sequence length="103" mass="11319">MGQVKETEEQDTGTGETYQASVQSPQDIKEQRDETEQQDTRTGEAYQDAPAPDAPQAFLILFGSHCEPLPSECCHPLPLLGQLSNSPGTDHGWFLVLGFQLET</sequence>
<reference evidence="2" key="2">
    <citation type="submission" date="2015-06" db="UniProtKB">
        <authorList>
            <consortium name="EnsemblPlants"/>
        </authorList>
    </citation>
    <scope>IDENTIFICATION</scope>
</reference>